<dbReference type="GO" id="GO:0004867">
    <property type="term" value="F:serine-type endopeptidase inhibitor activity"/>
    <property type="evidence" value="ECO:0007669"/>
    <property type="project" value="InterPro"/>
</dbReference>
<dbReference type="Gene3D" id="2.30.39.10">
    <property type="entry name" value="Alpha-1-antitrypsin, domain 1"/>
    <property type="match status" value="1"/>
</dbReference>
<dbReference type="AlphaFoldDB" id="A0A9J7H150"/>
<dbReference type="RefSeq" id="XP_035311062.1">
    <property type="nucleotide sequence ID" value="XM_035455171.1"/>
</dbReference>
<dbReference type="Gene3D" id="3.30.497.10">
    <property type="entry name" value="Antithrombin, subunit I, domain 2"/>
    <property type="match status" value="1"/>
</dbReference>
<dbReference type="InterPro" id="IPR042178">
    <property type="entry name" value="Serpin_sf_1"/>
</dbReference>
<evidence type="ECO:0000313" key="5">
    <source>
        <dbReference type="Proteomes" id="UP001108280"/>
    </source>
</evidence>
<keyword evidence="5" id="KW-1185">Reference proteome</keyword>
<dbReference type="InterPro" id="IPR023796">
    <property type="entry name" value="Serpin_dom"/>
</dbReference>
<organism evidence="5 6">
    <name type="scientific">Cricetulus griseus</name>
    <name type="common">Chinese hamster</name>
    <name type="synonym">Cricetulus barabensis griseus</name>
    <dbReference type="NCBI Taxonomy" id="10029"/>
    <lineage>
        <taxon>Eukaryota</taxon>
        <taxon>Metazoa</taxon>
        <taxon>Chordata</taxon>
        <taxon>Craniata</taxon>
        <taxon>Vertebrata</taxon>
        <taxon>Euteleostomi</taxon>
        <taxon>Mammalia</taxon>
        <taxon>Eutheria</taxon>
        <taxon>Euarchontoglires</taxon>
        <taxon>Glires</taxon>
        <taxon>Rodentia</taxon>
        <taxon>Myomorpha</taxon>
        <taxon>Muroidea</taxon>
        <taxon>Cricetidae</taxon>
        <taxon>Cricetinae</taxon>
        <taxon>Cricetulus</taxon>
    </lineage>
</organism>
<gene>
    <name evidence="6" type="primary">Serpina4</name>
</gene>
<reference evidence="5" key="1">
    <citation type="journal article" date="2018" name="Biotechnol. Bioeng.">
        <title>A reference genome of the Chinese hamster based on a hybrid assembly strategy.</title>
        <authorList>
            <person name="Rupp O."/>
            <person name="MacDonald M.L."/>
            <person name="Li S."/>
            <person name="Dhiman H."/>
            <person name="Polson S."/>
            <person name="Griep S."/>
            <person name="Heffner K."/>
            <person name="Hernandez I."/>
            <person name="Brinkrolf K."/>
            <person name="Jadhav V."/>
            <person name="Samoudi M."/>
            <person name="Hao H."/>
            <person name="Kingham B."/>
            <person name="Goesmann A."/>
            <person name="Betenbaugh M.J."/>
            <person name="Lewis N.E."/>
            <person name="Borth N."/>
            <person name="Lee K.H."/>
        </authorList>
    </citation>
    <scope>NUCLEOTIDE SEQUENCE [LARGE SCALE GENOMIC DNA]</scope>
    <source>
        <strain evidence="5">17A/GY</strain>
    </source>
</reference>
<dbReference type="SMART" id="SM00093">
    <property type="entry name" value="SERPIN"/>
    <property type="match status" value="1"/>
</dbReference>
<evidence type="ECO:0000313" key="6">
    <source>
        <dbReference type="RefSeq" id="XP_035300998.1"/>
    </source>
</evidence>
<dbReference type="OrthoDB" id="671595at2759"/>
<dbReference type="CTD" id="5267"/>
<dbReference type="InterPro" id="IPR000215">
    <property type="entry name" value="Serpin_fam"/>
</dbReference>
<dbReference type="GeneID" id="100763387"/>
<dbReference type="Proteomes" id="UP001108280">
    <property type="component" value="Chromosome 5"/>
</dbReference>
<comment type="similarity">
    <text evidence="1 2">Belongs to the serpin family.</text>
</comment>
<dbReference type="Gene3D" id="2.10.310.10">
    <property type="entry name" value="Serpins superfamily"/>
    <property type="match status" value="1"/>
</dbReference>
<protein>
    <submittedName>
        <fullName evidence="6">Kallistatin</fullName>
    </submittedName>
</protein>
<feature type="domain" description="Serpin" evidence="4">
    <location>
        <begin position="56"/>
        <end position="420"/>
    </location>
</feature>
<name>A0A9J7H150_CRIGR</name>
<dbReference type="InterPro" id="IPR036186">
    <property type="entry name" value="Serpin_sf"/>
</dbReference>
<feature type="signal peptide" evidence="3">
    <location>
        <begin position="1"/>
        <end position="22"/>
    </location>
</feature>
<evidence type="ECO:0000256" key="2">
    <source>
        <dbReference type="RuleBase" id="RU000411"/>
    </source>
</evidence>
<dbReference type="PANTHER" id="PTHR11461">
    <property type="entry name" value="SERINE PROTEASE INHIBITOR, SERPIN"/>
    <property type="match status" value="1"/>
</dbReference>
<proteinExistence type="inferred from homology"/>
<evidence type="ECO:0000256" key="3">
    <source>
        <dbReference type="SAM" id="SignalP"/>
    </source>
</evidence>
<sequence length="422" mass="47918">MHCTHCLLLLLAGHLMLSHSQAVQEIDNTANQTNREFSQLNVSSYQIASSNANFAFSLYHLIASQNSEKNIFFSPLSISIALAMLSTGAGGDTQTQILEGLAFNLTKLSLPEIQDGIRSLLQVISRPSTELDISVGNALILNQDLHLLPKFVSTAEASYNGKVLRSNFRDMEATTQLINNYVKEKTRGKIRDLVSGLTPDMRMVLINYIFFRGLWKKPFPSSKVFNGNFYVDKNTVVKVPMMLQDDQKHWFLDDRHVPCTVLRMDYKGDAMAFFILPQEDKMEEVEQVLSPGMLKRWNHLLQNRYLYRKLSLQFPKFSIANSYALDEILPDLGFRDLFTQRANFSNINQEENLQLSKVFHKATLDVNEVGTEAAAATSVSVTFFSAQHKRHVLIFNRPFFIVIYSTSTKSIFFMGKVFNPTA</sequence>
<accession>A0A9J7H150</accession>
<reference evidence="5" key="2">
    <citation type="journal article" date="2020" name="Biotechnol. Bioeng.">
        <title>Chromosome-scale scaffolds for the Chinese hamster reference genome assembly to facilitate the study of the CHO epigenome.</title>
        <authorList>
            <person name="Hilliard W."/>
            <person name="MacDonald M."/>
            <person name="Lee K.H."/>
        </authorList>
    </citation>
    <scope>NUCLEOTIDE SEQUENCE [LARGE SCALE GENOMIC DNA]</scope>
    <source>
        <strain evidence="5">17A/GY</strain>
    </source>
</reference>
<reference evidence="6" key="3">
    <citation type="submission" date="2025-08" db="UniProtKB">
        <authorList>
            <consortium name="RefSeq"/>
        </authorList>
    </citation>
    <scope>IDENTIFICATION</scope>
    <source>
        <strain evidence="6">17A/GY</strain>
        <tissue evidence="6">Liver</tissue>
    </source>
</reference>
<dbReference type="FunFam" id="2.30.39.10:FF:000002">
    <property type="entry name" value="Serpin family D member 1"/>
    <property type="match status" value="1"/>
</dbReference>
<feature type="chain" id="PRO_5039901078" evidence="3">
    <location>
        <begin position="23"/>
        <end position="422"/>
    </location>
</feature>
<dbReference type="RefSeq" id="XP_035300998.1">
    <property type="nucleotide sequence ID" value="XM_035445107.1"/>
</dbReference>
<dbReference type="FunFam" id="3.30.497.10:FF:000001">
    <property type="entry name" value="Serine protease inhibitor"/>
    <property type="match status" value="1"/>
</dbReference>
<evidence type="ECO:0000259" key="4">
    <source>
        <dbReference type="SMART" id="SM00093"/>
    </source>
</evidence>
<keyword evidence="3" id="KW-0732">Signal</keyword>
<dbReference type="PANTHER" id="PTHR11461:SF194">
    <property type="entry name" value="KALLISTATIN"/>
    <property type="match status" value="1"/>
</dbReference>
<dbReference type="GO" id="GO:0005615">
    <property type="term" value="C:extracellular space"/>
    <property type="evidence" value="ECO:0007669"/>
    <property type="project" value="InterPro"/>
</dbReference>
<dbReference type="Pfam" id="PF00079">
    <property type="entry name" value="Serpin"/>
    <property type="match status" value="1"/>
</dbReference>
<dbReference type="SUPFAM" id="SSF56574">
    <property type="entry name" value="Serpins"/>
    <property type="match status" value="1"/>
</dbReference>
<dbReference type="InterPro" id="IPR042185">
    <property type="entry name" value="Serpin_sf_2"/>
</dbReference>
<dbReference type="KEGG" id="cge:100763387"/>
<dbReference type="InterPro" id="IPR023795">
    <property type="entry name" value="Serpin_CS"/>
</dbReference>
<dbReference type="PROSITE" id="PS00284">
    <property type="entry name" value="SERPIN"/>
    <property type="match status" value="1"/>
</dbReference>
<evidence type="ECO:0000256" key="1">
    <source>
        <dbReference type="ARBA" id="ARBA00009500"/>
    </source>
</evidence>